<feature type="transmembrane region" description="Helical" evidence="1">
    <location>
        <begin position="56"/>
        <end position="72"/>
    </location>
</feature>
<evidence type="ECO:0000313" key="3">
    <source>
        <dbReference type="EMBL" id="MBC2688261.1"/>
    </source>
</evidence>
<evidence type="ECO:0000259" key="2">
    <source>
        <dbReference type="Pfam" id="PF01478"/>
    </source>
</evidence>
<keyword evidence="1" id="KW-0472">Membrane</keyword>
<feature type="transmembrane region" description="Helical" evidence="1">
    <location>
        <begin position="30"/>
        <end position="49"/>
    </location>
</feature>
<name>A0A7X1G9C4_9PSED</name>
<feature type="transmembrane region" description="Helical" evidence="1">
    <location>
        <begin position="139"/>
        <end position="155"/>
    </location>
</feature>
<dbReference type="EMBL" id="JACMYG010000001">
    <property type="protein sequence ID" value="MBC2688261.1"/>
    <property type="molecule type" value="Genomic_DNA"/>
</dbReference>
<dbReference type="GO" id="GO:0016020">
    <property type="term" value="C:membrane"/>
    <property type="evidence" value="ECO:0007669"/>
    <property type="project" value="InterPro"/>
</dbReference>
<dbReference type="Proteomes" id="UP000526003">
    <property type="component" value="Unassembled WGS sequence"/>
</dbReference>
<dbReference type="InterPro" id="IPR000045">
    <property type="entry name" value="Prepilin_IV_endopep_pep"/>
</dbReference>
<comment type="caution">
    <text evidence="3">The sequence shown here is derived from an EMBL/GenBank/DDBJ whole genome shotgun (WGS) entry which is preliminary data.</text>
</comment>
<dbReference type="AlphaFoldDB" id="A0A7X1G9C4"/>
<reference evidence="3 4" key="1">
    <citation type="submission" date="2020-08" db="EMBL/GenBank/DDBJ databases">
        <title>Pseudomonas sp. nov.</title>
        <authorList>
            <person name="Gieschler S."/>
            <person name="Fiedler G."/>
            <person name="Brinks E."/>
            <person name="Boehnlein C."/>
            <person name="Franz C.M.A.P."/>
            <person name="Kabisch J."/>
        </authorList>
    </citation>
    <scope>NUCLEOTIDE SEQUENCE [LARGE SCALE GENOMIC DNA]</scope>
    <source>
        <strain evidence="3 4">MBT-1</strain>
    </source>
</reference>
<proteinExistence type="predicted"/>
<evidence type="ECO:0000313" key="4">
    <source>
        <dbReference type="Proteomes" id="UP000526003"/>
    </source>
</evidence>
<accession>A0A7X1G9C4</accession>
<keyword evidence="4" id="KW-1185">Reference proteome</keyword>
<gene>
    <name evidence="3" type="ORF">H7995_00450</name>
</gene>
<keyword evidence="1" id="KW-1133">Transmembrane helix</keyword>
<sequence>MQSLVLMIWLALCAAQDVQQRHISNRLTLGAGAAALAYLLWSGTTWLGAPAEQGGWAFLLAVAFTLPGYALGRMGAGDVKLMAAIGLATEPVHLLGSFVGAGVLSALWLLLAPTVWPLMAQGLRRRVEFLAPELSKNPPFAPFVFLGMFLTIAWIQ</sequence>
<dbReference type="RefSeq" id="WP_182343340.1">
    <property type="nucleotide sequence ID" value="NZ_CP090311.1"/>
</dbReference>
<feature type="domain" description="Prepilin type IV endopeptidase peptidase" evidence="2">
    <location>
        <begin position="4"/>
        <end position="109"/>
    </location>
</feature>
<dbReference type="Gene3D" id="1.20.120.1220">
    <property type="match status" value="1"/>
</dbReference>
<protein>
    <submittedName>
        <fullName evidence="3">Prepilin peptidase</fullName>
    </submittedName>
</protein>
<dbReference type="Pfam" id="PF01478">
    <property type="entry name" value="Peptidase_A24"/>
    <property type="match status" value="1"/>
</dbReference>
<feature type="transmembrane region" description="Helical" evidence="1">
    <location>
        <begin position="92"/>
        <end position="118"/>
    </location>
</feature>
<keyword evidence="1" id="KW-0812">Transmembrane</keyword>
<evidence type="ECO:0000256" key="1">
    <source>
        <dbReference type="SAM" id="Phobius"/>
    </source>
</evidence>
<dbReference type="GO" id="GO:0004190">
    <property type="term" value="F:aspartic-type endopeptidase activity"/>
    <property type="evidence" value="ECO:0007669"/>
    <property type="project" value="InterPro"/>
</dbReference>
<organism evidence="3 4">
    <name type="scientific">Pseudomonas kielensis</name>
    <dbReference type="NCBI Taxonomy" id="2762577"/>
    <lineage>
        <taxon>Bacteria</taxon>
        <taxon>Pseudomonadati</taxon>
        <taxon>Pseudomonadota</taxon>
        <taxon>Gammaproteobacteria</taxon>
        <taxon>Pseudomonadales</taxon>
        <taxon>Pseudomonadaceae</taxon>
        <taxon>Pseudomonas</taxon>
    </lineage>
</organism>